<evidence type="ECO:0000313" key="2">
    <source>
        <dbReference type="Proteomes" id="UP001341136"/>
    </source>
</evidence>
<proteinExistence type="predicted"/>
<evidence type="ECO:0000313" key="1">
    <source>
        <dbReference type="EMBL" id="WWA31935.1"/>
    </source>
</evidence>
<keyword evidence="2" id="KW-1185">Reference proteome</keyword>
<organism evidence="1 2">
    <name type="scientific">Shouchella rhizosphaerae</name>
    <dbReference type="NCBI Taxonomy" id="866786"/>
    <lineage>
        <taxon>Bacteria</taxon>
        <taxon>Bacillati</taxon>
        <taxon>Bacillota</taxon>
        <taxon>Bacilli</taxon>
        <taxon>Bacillales</taxon>
        <taxon>Bacillaceae</taxon>
        <taxon>Shouchella</taxon>
    </lineage>
</organism>
<name>A0ABZ2CXY4_9BACI</name>
<dbReference type="Proteomes" id="UP001341136">
    <property type="component" value="Chromosome"/>
</dbReference>
<accession>A0ABZ2CXY4</accession>
<gene>
    <name evidence="1" type="ORF">V5G21_09005</name>
</gene>
<dbReference type="RefSeq" id="WP_251225754.1">
    <property type="nucleotide sequence ID" value="NZ_CP144921.1"/>
</dbReference>
<reference evidence="1 2" key="1">
    <citation type="submission" date="2024-01" db="EMBL/GenBank/DDBJ databases">
        <title>Culturomics analysis of mouse respiratory tract.</title>
        <authorList>
            <person name="Phillips A.M."/>
            <person name="Collette N.M."/>
            <person name="Mageeney C.M."/>
            <person name="Sinha A."/>
            <person name="Hern K.E."/>
            <person name="Arkin A.P."/>
            <person name="Williams K.P."/>
            <person name="Branda S."/>
        </authorList>
    </citation>
    <scope>NUCLEOTIDE SEQUENCE [LARGE SCALE GENOMIC DNA]</scope>
    <source>
        <strain evidence="1 2">CP20</strain>
    </source>
</reference>
<dbReference type="EMBL" id="CP144921">
    <property type="protein sequence ID" value="WWA31935.1"/>
    <property type="molecule type" value="Genomic_DNA"/>
</dbReference>
<protein>
    <submittedName>
        <fullName evidence="1">SIR2 family protein</fullName>
    </submittedName>
</protein>
<dbReference type="Pfam" id="PF13289">
    <property type="entry name" value="SIR2_2"/>
    <property type="match status" value="1"/>
</dbReference>
<sequence>MSEVISREVVFEKLFNAFNYGNLGMFIGAGFSKAVIGNDFQPALGWFELIKETSEKFEIEVPNDDELVGVSLPELATSICKRLAIKRSIDYFEAKRLFKKEICNLSNWLPSEKRTIEFREIFNIFNPSWIVTTNYDLVLETILTGKSKSLSPMNYLSAPKNIIPIYHLHGTRLDPESIIITQEDYIPLFRPNEYRQAKLAMTIRESTTLILGYGLGDVNVLSAVDWSKNIYTEENEYPYEIVQALWTSTPKDEAYRDENGNIIIEISDLIQFLNDLIVYIVKKQKEYDSKLSQLNELIGSLEGQQEEFVQGFIDKREVRLTLIKIASRFEHHMISPYIQFLTVCIDKVWEKTSENGAFNMYDKYLNIILDLVINYEYKKMSPRLFQIIAQSLDRVLYYVSFSSARMLVGDSFSATRSWHARKTDIPEEMVYQLYQYSKQTVLSNLNRRVKELVAEDDR</sequence>